<dbReference type="Proteomes" id="UP000235388">
    <property type="component" value="Unassembled WGS sequence"/>
</dbReference>
<evidence type="ECO:0000313" key="4">
    <source>
        <dbReference type="Proteomes" id="UP000235388"/>
    </source>
</evidence>
<dbReference type="EMBL" id="PGCJ01000789">
    <property type="protein sequence ID" value="PLW20998.1"/>
    <property type="molecule type" value="Genomic_DNA"/>
</dbReference>
<feature type="region of interest" description="Disordered" evidence="2">
    <location>
        <begin position="1174"/>
        <end position="1240"/>
    </location>
</feature>
<feature type="compositionally biased region" description="Basic and acidic residues" evidence="2">
    <location>
        <begin position="694"/>
        <end position="709"/>
    </location>
</feature>
<comment type="caution">
    <text evidence="3">The sequence shown here is derived from an EMBL/GenBank/DDBJ whole genome shotgun (WGS) entry which is preliminary data.</text>
</comment>
<keyword evidence="4" id="KW-1185">Reference proteome</keyword>
<evidence type="ECO:0000313" key="3">
    <source>
        <dbReference type="EMBL" id="PLW20998.1"/>
    </source>
</evidence>
<proteinExistence type="predicted"/>
<feature type="compositionally biased region" description="Acidic residues" evidence="2">
    <location>
        <begin position="790"/>
        <end position="799"/>
    </location>
</feature>
<feature type="compositionally biased region" description="Basic and acidic residues" evidence="2">
    <location>
        <begin position="803"/>
        <end position="812"/>
    </location>
</feature>
<feature type="coiled-coil region" evidence="1">
    <location>
        <begin position="1284"/>
        <end position="1340"/>
    </location>
</feature>
<feature type="compositionally biased region" description="Basic and acidic residues" evidence="2">
    <location>
        <begin position="1227"/>
        <end position="1236"/>
    </location>
</feature>
<feature type="compositionally biased region" description="Basic and acidic residues" evidence="2">
    <location>
        <begin position="774"/>
        <end position="789"/>
    </location>
</feature>
<name>A0A2N5T6B3_9BASI</name>
<feature type="region of interest" description="Disordered" evidence="2">
    <location>
        <begin position="732"/>
        <end position="839"/>
    </location>
</feature>
<organism evidence="3 4">
    <name type="scientific">Puccinia coronata f. sp. avenae</name>
    <dbReference type="NCBI Taxonomy" id="200324"/>
    <lineage>
        <taxon>Eukaryota</taxon>
        <taxon>Fungi</taxon>
        <taxon>Dikarya</taxon>
        <taxon>Basidiomycota</taxon>
        <taxon>Pucciniomycotina</taxon>
        <taxon>Pucciniomycetes</taxon>
        <taxon>Pucciniales</taxon>
        <taxon>Pucciniaceae</taxon>
        <taxon>Puccinia</taxon>
    </lineage>
</organism>
<feature type="compositionally biased region" description="Acidic residues" evidence="2">
    <location>
        <begin position="817"/>
        <end position="828"/>
    </location>
</feature>
<evidence type="ECO:0000256" key="1">
    <source>
        <dbReference type="SAM" id="Coils"/>
    </source>
</evidence>
<accession>A0A2N5T6B3</accession>
<feature type="compositionally biased region" description="Polar residues" evidence="2">
    <location>
        <begin position="645"/>
        <end position="662"/>
    </location>
</feature>
<gene>
    <name evidence="3" type="ORF">PCANC_11260</name>
</gene>
<feature type="compositionally biased region" description="Basic and acidic residues" evidence="2">
    <location>
        <begin position="664"/>
        <end position="673"/>
    </location>
</feature>
<feature type="compositionally biased region" description="Basic and acidic residues" evidence="2">
    <location>
        <begin position="588"/>
        <end position="598"/>
    </location>
</feature>
<feature type="compositionally biased region" description="Polar residues" evidence="2">
    <location>
        <begin position="1112"/>
        <end position="1121"/>
    </location>
</feature>
<feature type="region of interest" description="Disordered" evidence="2">
    <location>
        <begin position="588"/>
        <end position="709"/>
    </location>
</feature>
<feature type="region of interest" description="Disordered" evidence="2">
    <location>
        <begin position="875"/>
        <end position="965"/>
    </location>
</feature>
<feature type="compositionally biased region" description="Basic and acidic residues" evidence="2">
    <location>
        <begin position="1174"/>
        <end position="1188"/>
    </location>
</feature>
<dbReference type="OrthoDB" id="2499340at2759"/>
<protein>
    <submittedName>
        <fullName evidence="3">Uncharacterized protein</fullName>
    </submittedName>
</protein>
<evidence type="ECO:0000256" key="2">
    <source>
        <dbReference type="SAM" id="MobiDB-lite"/>
    </source>
</evidence>
<sequence length="1345" mass="150642">MPPRKKKAPATADDHADKLIESLKESFQGLQVFHETVTQKARNMSPARLSTAPCISAFEQLLDHSKTIIEHQVGNQRDNTRMVMECSGVADFFRYQIACLYLLPLKNIFLPLKPTVPVESSPILGLMNYICRVKLRENQAPLSVGTTIHSKQNARDIGQFWEKILVAFADGIRLYINNAQNGSKLRQFQVLVGKVFYPFLAQVMGLPQSSNSTSLGEHVKRALLEAGEALSGACAENKELIREPTIFGPAILSHNISNHSDFITAHIALQLAFSVAPPIQSSKGDVKRAKTSAETRTAREVWFKQIFPVKEFGESFREKMVSRLVSMSSKQFWEGLGDIQEAIFDNDESRACAVPIRTGAIGENQIRFNAYAAPVLQSTVQFNKKSLTWSCLVSKQNGDSASSDEETTAEICYDAISVAQLTGVPKSSLVLTRDLKQECEEATLSIQFRSDLPIKSCAPAIYDDPGDDAISVTLLLKFEPRYAEKISRILKDRKIKFCDVNCDWKPKEMDDSNEKNIVDVQSDPDLPVQSDPDLPVQSDPDLQRSVMKCETSKISISQEALCPWDAENHFDISENSNLRQRVKSVQREAEIDSSRGEDSIGVSEKGVLGTRDLRGPSAAEESISRSSPTAIHAGRRMSEKRKSLSRQPSPVQSPNPKKSFTGENKAKRIRIIESPDDPIQSPPVSVSKRGAVNENKEYPHSVVRSTHESNTKTPVVMIPTLPSVNIVKSRNLARQKSPVSERRNGIINARDSNPAKGHSTAPLEVDSEDSEDVIDSRSEPEDPADHVQPESDDPIEEICENIVESRESKPGYRDSPYVEDEIEQDDPETSFSRSSSRALKMKMDENSVILKKKNSSHSSVMNIADSFRLVDRKGELHGRQKAEASSLKDLSGPHKDLSRKGARGLKQNRNPSAENRAERDNSSSDIDIIEQALYDGDMLKRSENRKKSTDRPKPSVKKSQNDNRLMDLFQNLNTSTKKVVDQVESDVTLVPDSKMKHLARRSLQSIPSGSKKTAQATLSISRADSSTQETSVRLERSLNHVNNTESSGSKPFRGIFEAAEVSTTPVSRMLLDSSERGKKSVGKIQHPLKQKRLRFESPNNFSVLRNMVSPAQEKSNLSQRDTPPPADNGHIEASENLRSIKRQKLKSDIVKDEKDLSESSLKFNTPAKSTTRLDLKDFQKSSEKRKIGDLPMTQVEQEFPDNWHQSSSSAKKLSDRYHQTTTGFHSSHSDSKKENVSEQEEDISNCMNQLTQMVANGIKKKQAKVEGIAIDSRSGFTALTRKFLEQYDQKSEELSDELSRCILQRQDQVKHYLDLVKQDRIKIKQDLDRLKNYIAEHKKKNQHQY</sequence>
<feature type="region of interest" description="Disordered" evidence="2">
    <location>
        <begin position="1111"/>
        <end position="1139"/>
    </location>
</feature>
<feature type="compositionally biased region" description="Basic and acidic residues" evidence="2">
    <location>
        <begin position="937"/>
        <end position="965"/>
    </location>
</feature>
<feature type="region of interest" description="Disordered" evidence="2">
    <location>
        <begin position="1002"/>
        <end position="1030"/>
    </location>
</feature>
<feature type="region of interest" description="Disordered" evidence="2">
    <location>
        <begin position="509"/>
        <end position="543"/>
    </location>
</feature>
<keyword evidence="1" id="KW-0175">Coiled coil</keyword>
<reference evidence="3 4" key="1">
    <citation type="submission" date="2017-11" db="EMBL/GenBank/DDBJ databases">
        <title>De novo assembly and phasing of dikaryotic genomes from two isolates of Puccinia coronata f. sp. avenae, the causal agent of oat crown rust.</title>
        <authorList>
            <person name="Miller M.E."/>
            <person name="Zhang Y."/>
            <person name="Omidvar V."/>
            <person name="Sperschneider J."/>
            <person name="Schwessinger B."/>
            <person name="Raley C."/>
            <person name="Palmer J.M."/>
            <person name="Garnica D."/>
            <person name="Upadhyaya N."/>
            <person name="Rathjen J."/>
            <person name="Taylor J.M."/>
            <person name="Park R.F."/>
            <person name="Dodds P.N."/>
            <person name="Hirsch C.D."/>
            <person name="Kianian S.F."/>
            <person name="Figueroa M."/>
        </authorList>
    </citation>
    <scope>NUCLEOTIDE SEQUENCE [LARGE SCALE GENOMIC DNA]</scope>
    <source>
        <strain evidence="3">12NC29</strain>
    </source>
</reference>